<evidence type="ECO:0000256" key="5">
    <source>
        <dbReference type="ARBA" id="ARBA00022496"/>
    </source>
</evidence>
<keyword evidence="13" id="KW-0675">Receptor</keyword>
<sequence length="1032" mass="113208">MQSPFISNLLSTAIRTQLGLAGLVLPIVALSAQAQSFNIPAGDLDGVLNQFALQAGIEYSIDASLSQGQYSLGLQGDYQPDDAFNVLLADAGLSAQKQLDGSYLVDGGDEWSLDAIQVGTSLDGGISRDEAGEANVYDKDVATEYRGKEELERFKGTDASDIFKGMANVHSGDARNGGGIDPNIRGIQGPGRVPVIIDGTEQAITVNNGYRGASNRSFLDPNLIGGMTVHKGAQINPDVNTSVGGAVEITTLSPRDIVQPGETFGMEFIAESSSNSTAPEEPRLYTGQDVSTIPEYANLENPAQDLIYTDPALVINPDKRQDDNPLNGEDTAYRLAVSGIGPKVEWLAAYAYRNRGNYFSGKNDAGFYQQPWNGDESQEIENRRLFIQPEHLALVYHPGEEVPNTSSKMESFLGKFAFNLNHDTKVEFGARYTKSIHGEILADRAETRYMSGVAQWPLNETRLQAYNIKLRSKPDNPYIDFKSNLWVTLSDVSSNTGPGSPNSLTGDSTIIKNTARINSEEDRYGLSVSNKMLLGSDVDFTLSGNYQFHELAPKGDLNAVIEEFEQARAGERTEYNGSANIEWRATESLIFNAGVRYGYYKTVDNYVKNRLAAGDTQALFQYGSEGYKLSYQMNVPITDANRAEYLSGIESGIRNADTSLNQEIADLRQAINSVPPFLVPVVQTQLDAKIVEQDALVAQGVADAATHTSYVEDIESEWRHDGQNNYSASDNGCIAAANDPNYVEGSCSAQSISASSTSTYTNTESSDSGWMPSASLTWLMTEDSRSYIRYAESLRFPSMFESTVGFSAVPSVSSPLAPERSKLWELGYVYYFDHANIKLTYFEQVIEDVMDRNTSLNTTSFTNLEKLSTSGLELQLDYDDGDYFGDLSVAYNLEYEVCDENAATQRFMDDIASTGSAEYKQCRRGGFSNTSYLANKVPPEISGSVHFGARFFNKKLIAGTRTYYASDSHSEDYVKRDHVTTVDAYIGYAYNEHLQFEVRGSNLTDMYYLEPGAVTGIPAPGRTISVKLTSRF</sequence>
<evidence type="ECO:0000256" key="2">
    <source>
        <dbReference type="ARBA" id="ARBA00009810"/>
    </source>
</evidence>
<dbReference type="InterPro" id="IPR039426">
    <property type="entry name" value="TonB-dep_rcpt-like"/>
</dbReference>
<comment type="caution">
    <text evidence="13">The sequence shown here is derived from an EMBL/GenBank/DDBJ whole genome shotgun (WGS) entry which is preliminary data.</text>
</comment>
<dbReference type="GO" id="GO:0009279">
    <property type="term" value="C:cell outer membrane"/>
    <property type="evidence" value="ECO:0007669"/>
    <property type="project" value="UniProtKB-SubCell"/>
</dbReference>
<dbReference type="InterPro" id="IPR036942">
    <property type="entry name" value="Beta-barrel_TonB_sf"/>
</dbReference>
<dbReference type="PANTHER" id="PTHR30069">
    <property type="entry name" value="TONB-DEPENDENT OUTER MEMBRANE RECEPTOR"/>
    <property type="match status" value="1"/>
</dbReference>
<evidence type="ECO:0000256" key="4">
    <source>
        <dbReference type="ARBA" id="ARBA00022452"/>
    </source>
</evidence>
<keyword evidence="4 11" id="KW-1134">Transmembrane beta strand</keyword>
<dbReference type="InterPro" id="IPR012910">
    <property type="entry name" value="Plug_dom"/>
</dbReference>
<reference evidence="13" key="1">
    <citation type="journal article" date="2015" name="BMC Genomics">
        <title>Genome mining reveals unlocked bioactive potential of marine Gram-negative bacteria.</title>
        <authorList>
            <person name="Machado H."/>
            <person name="Sonnenschein E.C."/>
            <person name="Melchiorsen J."/>
            <person name="Gram L."/>
        </authorList>
    </citation>
    <scope>NUCLEOTIDE SEQUENCE</scope>
    <source>
        <strain evidence="13">S2052</strain>
    </source>
</reference>
<gene>
    <name evidence="13" type="ORF">TW71_17955</name>
</gene>
<dbReference type="PROSITE" id="PS52016">
    <property type="entry name" value="TONB_DEPENDENT_REC_3"/>
    <property type="match status" value="1"/>
</dbReference>
<dbReference type="InterPro" id="IPR037066">
    <property type="entry name" value="Plug_dom_sf"/>
</dbReference>
<dbReference type="SMART" id="SM00965">
    <property type="entry name" value="STN"/>
    <property type="match status" value="1"/>
</dbReference>
<evidence type="ECO:0000256" key="10">
    <source>
        <dbReference type="ARBA" id="ARBA00023237"/>
    </source>
</evidence>
<dbReference type="InterPro" id="IPR000531">
    <property type="entry name" value="Beta-barrel_TonB"/>
</dbReference>
<keyword evidence="9 11" id="KW-0472">Membrane</keyword>
<name>A0A837G503_9VIBR</name>
<comment type="similarity">
    <text evidence="2 11 12">Belongs to the TonB-dependent receptor family.</text>
</comment>
<dbReference type="AlphaFoldDB" id="A0A837G503"/>
<keyword evidence="10 11" id="KW-0998">Cell outer membrane</keyword>
<dbReference type="Pfam" id="PF00593">
    <property type="entry name" value="TonB_dep_Rec_b-barrel"/>
    <property type="match status" value="1"/>
</dbReference>
<keyword evidence="5" id="KW-0410">Iron transport</keyword>
<organism evidence="13">
    <name type="scientific">Vibrio coralliilyticus</name>
    <dbReference type="NCBI Taxonomy" id="190893"/>
    <lineage>
        <taxon>Bacteria</taxon>
        <taxon>Pseudomonadati</taxon>
        <taxon>Pseudomonadota</taxon>
        <taxon>Gammaproteobacteria</taxon>
        <taxon>Vibrionales</taxon>
        <taxon>Vibrionaceae</taxon>
        <taxon>Vibrio</taxon>
    </lineage>
</organism>
<evidence type="ECO:0000256" key="11">
    <source>
        <dbReference type="PROSITE-ProRule" id="PRU01360"/>
    </source>
</evidence>
<dbReference type="InterPro" id="IPR011662">
    <property type="entry name" value="Secretin/TonB_short_N"/>
</dbReference>
<keyword evidence="3 11" id="KW-0813">Transport</keyword>
<evidence type="ECO:0000256" key="12">
    <source>
        <dbReference type="RuleBase" id="RU003357"/>
    </source>
</evidence>
<dbReference type="Gene3D" id="2.40.170.20">
    <property type="entry name" value="TonB-dependent receptor, beta-barrel domain"/>
    <property type="match status" value="2"/>
</dbReference>
<evidence type="ECO:0000256" key="8">
    <source>
        <dbReference type="ARBA" id="ARBA00023077"/>
    </source>
</evidence>
<keyword evidence="6 11" id="KW-0812">Transmembrane</keyword>
<dbReference type="EMBL" id="JXXR01000019">
    <property type="protein sequence ID" value="KJY69693.1"/>
    <property type="molecule type" value="Genomic_DNA"/>
</dbReference>
<dbReference type="GO" id="GO:0044718">
    <property type="term" value="P:siderophore transmembrane transport"/>
    <property type="evidence" value="ECO:0007669"/>
    <property type="project" value="TreeGrafter"/>
</dbReference>
<evidence type="ECO:0000256" key="6">
    <source>
        <dbReference type="ARBA" id="ARBA00022692"/>
    </source>
</evidence>
<dbReference type="SUPFAM" id="SSF56935">
    <property type="entry name" value="Porins"/>
    <property type="match status" value="1"/>
</dbReference>
<proteinExistence type="inferred from homology"/>
<dbReference type="Pfam" id="PF07715">
    <property type="entry name" value="Plug"/>
    <property type="match status" value="1"/>
</dbReference>
<keyword evidence="5" id="KW-0406">Ion transport</keyword>
<keyword evidence="8 12" id="KW-0798">TonB box</keyword>
<dbReference type="RefSeq" id="WP_045986823.1">
    <property type="nucleotide sequence ID" value="NZ_CP063051.1"/>
</dbReference>
<evidence type="ECO:0000256" key="9">
    <source>
        <dbReference type="ARBA" id="ARBA00023136"/>
    </source>
</evidence>
<evidence type="ECO:0000256" key="3">
    <source>
        <dbReference type="ARBA" id="ARBA00022448"/>
    </source>
</evidence>
<dbReference type="Gene3D" id="3.55.50.30">
    <property type="match status" value="1"/>
</dbReference>
<evidence type="ECO:0000256" key="1">
    <source>
        <dbReference type="ARBA" id="ARBA00004571"/>
    </source>
</evidence>
<evidence type="ECO:0000256" key="7">
    <source>
        <dbReference type="ARBA" id="ARBA00023004"/>
    </source>
</evidence>
<protein>
    <submittedName>
        <fullName evidence="13">TonB-dependent receptor</fullName>
    </submittedName>
</protein>
<comment type="subcellular location">
    <subcellularLocation>
        <location evidence="1 11">Cell outer membrane</location>
        <topology evidence="1 11">Multi-pass membrane protein</topology>
    </subcellularLocation>
</comment>
<keyword evidence="7" id="KW-0408">Iron</keyword>
<dbReference type="Gene3D" id="2.170.130.10">
    <property type="entry name" value="TonB-dependent receptor, plug domain"/>
    <property type="match status" value="1"/>
</dbReference>
<dbReference type="PANTHER" id="PTHR30069:SF41">
    <property type="entry name" value="HEME_HEMOPEXIN UTILIZATION PROTEIN C"/>
    <property type="match status" value="1"/>
</dbReference>
<dbReference type="GO" id="GO:0015344">
    <property type="term" value="F:siderophore uptake transmembrane transporter activity"/>
    <property type="evidence" value="ECO:0007669"/>
    <property type="project" value="TreeGrafter"/>
</dbReference>
<evidence type="ECO:0000313" key="13">
    <source>
        <dbReference type="EMBL" id="KJY69693.1"/>
    </source>
</evidence>
<accession>A0A837G503</accession>